<organism evidence="2 3">
    <name type="scientific">Seonamhaeicola marinus</name>
    <dbReference type="NCBI Taxonomy" id="1912246"/>
    <lineage>
        <taxon>Bacteria</taxon>
        <taxon>Pseudomonadati</taxon>
        <taxon>Bacteroidota</taxon>
        <taxon>Flavobacteriia</taxon>
        <taxon>Flavobacteriales</taxon>
        <taxon>Flavobacteriaceae</taxon>
    </lineage>
</organism>
<dbReference type="InterPro" id="IPR036515">
    <property type="entry name" value="Transposase_17_sf"/>
</dbReference>
<comment type="caution">
    <text evidence="2">The sequence shown here is derived from an EMBL/GenBank/DDBJ whole genome shotgun (WGS) entry which is preliminary data.</text>
</comment>
<feature type="domain" description="Transposase IS200-like" evidence="1">
    <location>
        <begin position="6"/>
        <end position="121"/>
    </location>
</feature>
<evidence type="ECO:0000259" key="1">
    <source>
        <dbReference type="SMART" id="SM01321"/>
    </source>
</evidence>
<dbReference type="SMART" id="SM01321">
    <property type="entry name" value="Y1_Tnp"/>
    <property type="match status" value="1"/>
</dbReference>
<dbReference type="RefSeq" id="WP_148542581.1">
    <property type="nucleotide sequence ID" value="NZ_VSDQ01000679.1"/>
</dbReference>
<proteinExistence type="predicted"/>
<evidence type="ECO:0000313" key="2">
    <source>
        <dbReference type="EMBL" id="TYA74056.1"/>
    </source>
</evidence>
<dbReference type="AlphaFoldDB" id="A0A5D0HRT1"/>
<protein>
    <recommendedName>
        <fullName evidence="1">Transposase IS200-like domain-containing protein</fullName>
    </recommendedName>
</protein>
<dbReference type="PANTHER" id="PTHR34322">
    <property type="entry name" value="TRANSPOSASE, Y1_TNP DOMAIN-CONTAINING"/>
    <property type="match status" value="1"/>
</dbReference>
<sequence>MLEKLEKDHYYHIYNRGINSSNIFMSDDNMDYFLKLIDKHLKEKIEVIAYCLMNNHFHLITKVNTEGPIATQSLSNLFNAYAKAFNKQQNRTGSLFEKHFKRKKILNEEYLKNLILYVHKNPQNHKVINDFRNYKFTSFNSYLTSSSPEKNYVVSLFENIENFKFAHEKDLQGFENLAGQETHTTNTSIP</sequence>
<dbReference type="GO" id="GO:0004803">
    <property type="term" value="F:transposase activity"/>
    <property type="evidence" value="ECO:0007669"/>
    <property type="project" value="InterPro"/>
</dbReference>
<dbReference type="SUPFAM" id="SSF143422">
    <property type="entry name" value="Transposase IS200-like"/>
    <property type="match status" value="1"/>
</dbReference>
<dbReference type="InterPro" id="IPR002686">
    <property type="entry name" value="Transposase_17"/>
</dbReference>
<accession>A0A5D0HRT1</accession>
<dbReference type="Proteomes" id="UP000323930">
    <property type="component" value="Unassembled WGS sequence"/>
</dbReference>
<reference evidence="2 3" key="1">
    <citation type="submission" date="2019-08" db="EMBL/GenBank/DDBJ databases">
        <title>Seonamhaeicola sediminis sp. nov., isolated from marine sediment.</title>
        <authorList>
            <person name="Cao W.R."/>
        </authorList>
    </citation>
    <scope>NUCLEOTIDE SEQUENCE [LARGE SCALE GENOMIC DNA]</scope>
    <source>
        <strain evidence="2 3">B011</strain>
    </source>
</reference>
<name>A0A5D0HRT1_9FLAO</name>
<evidence type="ECO:0000313" key="3">
    <source>
        <dbReference type="Proteomes" id="UP000323930"/>
    </source>
</evidence>
<dbReference type="GO" id="GO:0006313">
    <property type="term" value="P:DNA transposition"/>
    <property type="evidence" value="ECO:0007669"/>
    <property type="project" value="InterPro"/>
</dbReference>
<dbReference type="GO" id="GO:0003677">
    <property type="term" value="F:DNA binding"/>
    <property type="evidence" value="ECO:0007669"/>
    <property type="project" value="InterPro"/>
</dbReference>
<gene>
    <name evidence="2" type="ORF">FUA24_11965</name>
</gene>
<dbReference type="PANTHER" id="PTHR34322:SF2">
    <property type="entry name" value="TRANSPOSASE IS200-LIKE DOMAIN-CONTAINING PROTEIN"/>
    <property type="match status" value="1"/>
</dbReference>
<dbReference type="Gene3D" id="3.30.70.1290">
    <property type="entry name" value="Transposase IS200-like"/>
    <property type="match status" value="1"/>
</dbReference>
<keyword evidence="3" id="KW-1185">Reference proteome</keyword>
<dbReference type="EMBL" id="VSDQ01000679">
    <property type="protein sequence ID" value="TYA74056.1"/>
    <property type="molecule type" value="Genomic_DNA"/>
</dbReference>
<dbReference type="OrthoDB" id="9788881at2"/>